<dbReference type="OrthoDB" id="5807096at2759"/>
<sequence length="200" mass="22564">MMGLLSSIRGKKEKEVPVIASGIGSAQIAPITPKTKKLVIHEWPKLLSQSPDLFQEIWLKSATRSTSIKQAFGMSDNENPTNNAAFLGLATTIQAYFHKLIVTYELNDELVRDSCVQLGARHVDFTSRVFHSHFWDIFLVCMAEKIDETLSAYMSDEDKKNELIIAYQRVINAIVHQMRAGYSDRRKQQMGGVKAANNDF</sequence>
<dbReference type="GO" id="GO:0019825">
    <property type="term" value="F:oxygen binding"/>
    <property type="evidence" value="ECO:0007669"/>
    <property type="project" value="InterPro"/>
</dbReference>
<dbReference type="PANTHER" id="PTHR47768">
    <property type="entry name" value="GLOBIN RELATED-RELATED"/>
    <property type="match status" value="1"/>
</dbReference>
<feature type="domain" description="Globin" evidence="2">
    <location>
        <begin position="30"/>
        <end position="183"/>
    </location>
</feature>
<evidence type="ECO:0000256" key="1">
    <source>
        <dbReference type="RuleBase" id="RU000356"/>
    </source>
</evidence>
<dbReference type="InterPro" id="IPR016832">
    <property type="entry name" value="UCP025926_globin-rel"/>
</dbReference>
<keyword evidence="1" id="KW-0561">Oxygen transport</keyword>
<dbReference type="InterPro" id="IPR000971">
    <property type="entry name" value="Globin"/>
</dbReference>
<keyword evidence="1" id="KW-0479">Metal-binding</keyword>
<keyword evidence="1" id="KW-0813">Transport</keyword>
<dbReference type="InterPro" id="IPR053341">
    <property type="entry name" value="Oxidative_stress_globin-like"/>
</dbReference>
<dbReference type="GO" id="GO:0020037">
    <property type="term" value="F:heme binding"/>
    <property type="evidence" value="ECO:0007669"/>
    <property type="project" value="InterPro"/>
</dbReference>
<accession>A0A8S1FEE9</accession>
<dbReference type="CDD" id="cd01040">
    <property type="entry name" value="Mb-like"/>
    <property type="match status" value="1"/>
</dbReference>
<dbReference type="EMBL" id="CADEPM010000013">
    <property type="protein sequence ID" value="CAB3411498.1"/>
    <property type="molecule type" value="Genomic_DNA"/>
</dbReference>
<keyword evidence="1" id="KW-0349">Heme</keyword>
<name>A0A8S1FEE9_9PELO</name>
<organism evidence="3 4">
    <name type="scientific">Caenorhabditis bovis</name>
    <dbReference type="NCBI Taxonomy" id="2654633"/>
    <lineage>
        <taxon>Eukaryota</taxon>
        <taxon>Metazoa</taxon>
        <taxon>Ecdysozoa</taxon>
        <taxon>Nematoda</taxon>
        <taxon>Chromadorea</taxon>
        <taxon>Rhabditida</taxon>
        <taxon>Rhabditina</taxon>
        <taxon>Rhabditomorpha</taxon>
        <taxon>Rhabditoidea</taxon>
        <taxon>Rhabditidae</taxon>
        <taxon>Peloderinae</taxon>
        <taxon>Caenorhabditis</taxon>
    </lineage>
</organism>
<keyword evidence="1" id="KW-0408">Iron</keyword>
<comment type="similarity">
    <text evidence="1">Belongs to the globin family.</text>
</comment>
<dbReference type="PROSITE" id="PS01033">
    <property type="entry name" value="GLOBIN"/>
    <property type="match status" value="1"/>
</dbReference>
<evidence type="ECO:0000259" key="2">
    <source>
        <dbReference type="PROSITE" id="PS01033"/>
    </source>
</evidence>
<gene>
    <name evidence="3" type="ORF">CBOVIS_LOCUS12885</name>
</gene>
<evidence type="ECO:0000313" key="4">
    <source>
        <dbReference type="Proteomes" id="UP000494206"/>
    </source>
</evidence>
<dbReference type="Pfam" id="PF00042">
    <property type="entry name" value="Globin"/>
    <property type="match status" value="1"/>
</dbReference>
<dbReference type="InterPro" id="IPR009050">
    <property type="entry name" value="Globin-like_sf"/>
</dbReference>
<dbReference type="InterPro" id="IPR044399">
    <property type="entry name" value="Mb-like_M"/>
</dbReference>
<dbReference type="PANTHER" id="PTHR47768:SF3">
    <property type="entry name" value="GLOBIN FAMILY PROFILE DOMAIN-CONTAINING PROTEIN"/>
    <property type="match status" value="1"/>
</dbReference>
<dbReference type="PIRSF" id="PIRSF025926">
    <property type="entry name" value="UCP025926"/>
    <property type="match status" value="1"/>
</dbReference>
<protein>
    <recommendedName>
        <fullName evidence="2">Globin domain-containing protein</fullName>
    </recommendedName>
</protein>
<evidence type="ECO:0000313" key="3">
    <source>
        <dbReference type="EMBL" id="CAB3411498.1"/>
    </source>
</evidence>
<proteinExistence type="inferred from homology"/>
<dbReference type="AlphaFoldDB" id="A0A8S1FEE9"/>
<keyword evidence="4" id="KW-1185">Reference proteome</keyword>
<dbReference type="SUPFAM" id="SSF46458">
    <property type="entry name" value="Globin-like"/>
    <property type="match status" value="1"/>
</dbReference>
<dbReference type="Proteomes" id="UP000494206">
    <property type="component" value="Unassembled WGS sequence"/>
</dbReference>
<dbReference type="InterPro" id="IPR012292">
    <property type="entry name" value="Globin/Proto"/>
</dbReference>
<dbReference type="GO" id="GO:0005344">
    <property type="term" value="F:oxygen carrier activity"/>
    <property type="evidence" value="ECO:0007669"/>
    <property type="project" value="UniProtKB-KW"/>
</dbReference>
<dbReference type="Gene3D" id="1.10.490.10">
    <property type="entry name" value="Globins"/>
    <property type="match status" value="1"/>
</dbReference>
<comment type="caution">
    <text evidence="3">The sequence shown here is derived from an EMBL/GenBank/DDBJ whole genome shotgun (WGS) entry which is preliminary data.</text>
</comment>
<reference evidence="3 4" key="1">
    <citation type="submission" date="2020-04" db="EMBL/GenBank/DDBJ databases">
        <authorList>
            <person name="Laetsch R D."/>
            <person name="Stevens L."/>
            <person name="Kumar S."/>
            <person name="Blaxter L. M."/>
        </authorList>
    </citation>
    <scope>NUCLEOTIDE SEQUENCE [LARGE SCALE GENOMIC DNA]</scope>
</reference>